<dbReference type="CDD" id="cd16015">
    <property type="entry name" value="LTA_synthase"/>
    <property type="match status" value="1"/>
</dbReference>
<dbReference type="GO" id="GO:0005886">
    <property type="term" value="C:plasma membrane"/>
    <property type="evidence" value="ECO:0007669"/>
    <property type="project" value="UniProtKB-SubCell"/>
</dbReference>
<gene>
    <name evidence="9" type="ORF">CD30_16945</name>
</gene>
<accession>A0A0A3JQZ5</accession>
<dbReference type="Pfam" id="PF00884">
    <property type="entry name" value="Sulfatase"/>
    <property type="match status" value="1"/>
</dbReference>
<feature type="transmembrane region" description="Helical" evidence="7">
    <location>
        <begin position="44"/>
        <end position="62"/>
    </location>
</feature>
<evidence type="ECO:0000256" key="1">
    <source>
        <dbReference type="ARBA" id="ARBA00004651"/>
    </source>
</evidence>
<keyword evidence="6 7" id="KW-0472">Membrane</keyword>
<proteinExistence type="predicted"/>
<keyword evidence="3" id="KW-1003">Cell membrane</keyword>
<evidence type="ECO:0000256" key="5">
    <source>
        <dbReference type="ARBA" id="ARBA00022989"/>
    </source>
</evidence>
<dbReference type="InterPro" id="IPR050448">
    <property type="entry name" value="OpgB/LTA_synthase_biosynth"/>
</dbReference>
<keyword evidence="10" id="KW-1185">Reference proteome</keyword>
<evidence type="ECO:0000313" key="9">
    <source>
        <dbReference type="EMBL" id="KGR89437.1"/>
    </source>
</evidence>
<comment type="caution">
    <text evidence="9">The sequence shown here is derived from an EMBL/GenBank/DDBJ whole genome shotgun (WGS) entry which is preliminary data.</text>
</comment>
<feature type="transmembrane region" description="Helical" evidence="7">
    <location>
        <begin position="114"/>
        <end position="135"/>
    </location>
</feature>
<feature type="domain" description="Sulfatase N-terminal" evidence="8">
    <location>
        <begin position="246"/>
        <end position="520"/>
    </location>
</feature>
<dbReference type="SUPFAM" id="SSF53649">
    <property type="entry name" value="Alkaline phosphatase-like"/>
    <property type="match status" value="1"/>
</dbReference>
<feature type="transmembrane region" description="Helical" evidence="7">
    <location>
        <begin position="147"/>
        <end position="164"/>
    </location>
</feature>
<evidence type="ECO:0000259" key="8">
    <source>
        <dbReference type="Pfam" id="PF00884"/>
    </source>
</evidence>
<evidence type="ECO:0000256" key="2">
    <source>
        <dbReference type="ARBA" id="ARBA00004936"/>
    </source>
</evidence>
<evidence type="ECO:0000313" key="10">
    <source>
        <dbReference type="Proteomes" id="UP000030595"/>
    </source>
</evidence>
<keyword evidence="5 7" id="KW-1133">Transmembrane helix</keyword>
<sequence>MNKFEKGVATVFLLLFAQCLLLFFHTQFNIEDFSHYVLEYWPNYIFNLFLLYILFLFFLVVLNRKPLAWFLFFSTIVLFSIANYFKISYRSEPLLPSDFSLIFQLNQILQMMNINHMLISILLIGLILFIFIILMKMKSEKIFSNKQRFLLSLLLAFFIVSVFYSKHPNSPYQVVANFFGNHDNYWDLTEDYSQNGQIAGFIKNLDIIVMEEIPENYSIDAVNEIVEKYKQKAKEMNVGNTPLENQTVIIILSESFMDPSRIPDLELSGDPIPYIRKLKEETTSGLMVGSNYGGGTANVEYEVLTSFSVNYFDASLSIPYTLLVPNLKEVPNITNLFEHKIAIHSYNASLYRRREVFEKLGFDVFIYENGKYDLTYKNTKDDGSYISDESAYQEVLDLLKETTGNTFILLTTMQNHGPYTKEQYINLFEVINDIDEEEKVKIETYVQGLHYTDMATENFIKEIDEVNRPITVAFFGDHIPSDVFDSFEQEHEEALAFFETDYFVYSNFETEKLDYPLISPYTLGSLLIEQLKMENTPYYALVSDLKKSVPVIRWGEYYKNLEEIHIYEELPEDLKETIDDYKLIQYDINVGEQYSVDLGFFEFIDE</sequence>
<organism evidence="9 10">
    <name type="scientific">Ureibacillus massiliensis 4400831 = CIP 108448 = CCUG 49529</name>
    <dbReference type="NCBI Taxonomy" id="1211035"/>
    <lineage>
        <taxon>Bacteria</taxon>
        <taxon>Bacillati</taxon>
        <taxon>Bacillota</taxon>
        <taxon>Bacilli</taxon>
        <taxon>Bacillales</taxon>
        <taxon>Caryophanaceae</taxon>
        <taxon>Ureibacillus</taxon>
    </lineage>
</organism>
<dbReference type="PANTHER" id="PTHR47371">
    <property type="entry name" value="LIPOTEICHOIC ACID SYNTHASE"/>
    <property type="match status" value="1"/>
</dbReference>
<evidence type="ECO:0000256" key="7">
    <source>
        <dbReference type="SAM" id="Phobius"/>
    </source>
</evidence>
<dbReference type="Gene3D" id="3.40.720.10">
    <property type="entry name" value="Alkaline Phosphatase, subunit A"/>
    <property type="match status" value="1"/>
</dbReference>
<evidence type="ECO:0000256" key="3">
    <source>
        <dbReference type="ARBA" id="ARBA00022475"/>
    </source>
</evidence>
<dbReference type="AlphaFoldDB" id="A0A0A3JQZ5"/>
<protein>
    <recommendedName>
        <fullName evidence="8">Sulfatase N-terminal domain-containing protein</fullName>
    </recommendedName>
</protein>
<dbReference type="eggNOG" id="COG1368">
    <property type="taxonomic scope" value="Bacteria"/>
</dbReference>
<reference evidence="9 10" key="1">
    <citation type="submission" date="2014-02" db="EMBL/GenBank/DDBJ databases">
        <title>Draft genome sequence of Lysinibacillus massiliensis CCUG 49529.</title>
        <authorList>
            <person name="Zhang F."/>
            <person name="Wang G."/>
            <person name="Zhang L."/>
        </authorList>
    </citation>
    <scope>NUCLEOTIDE SEQUENCE [LARGE SCALE GENOMIC DNA]</scope>
    <source>
        <strain evidence="9 10">CCUG 49529</strain>
    </source>
</reference>
<dbReference type="Proteomes" id="UP000030595">
    <property type="component" value="Unassembled WGS sequence"/>
</dbReference>
<name>A0A0A3JQZ5_9BACL</name>
<feature type="transmembrane region" description="Helical" evidence="7">
    <location>
        <begin position="7"/>
        <end position="24"/>
    </location>
</feature>
<evidence type="ECO:0000256" key="4">
    <source>
        <dbReference type="ARBA" id="ARBA00022692"/>
    </source>
</evidence>
<comment type="subcellular location">
    <subcellularLocation>
        <location evidence="1">Cell membrane</location>
        <topology evidence="1">Multi-pass membrane protein</topology>
    </subcellularLocation>
</comment>
<dbReference type="RefSeq" id="WP_036179239.1">
    <property type="nucleotide sequence ID" value="NZ_AVCZ01000046.1"/>
</dbReference>
<dbReference type="EMBL" id="JPVQ01000046">
    <property type="protein sequence ID" value="KGR89437.1"/>
    <property type="molecule type" value="Genomic_DNA"/>
</dbReference>
<dbReference type="InterPro" id="IPR017850">
    <property type="entry name" value="Alkaline_phosphatase_core_sf"/>
</dbReference>
<feature type="transmembrane region" description="Helical" evidence="7">
    <location>
        <begin position="67"/>
        <end position="85"/>
    </location>
</feature>
<dbReference type="PANTHER" id="PTHR47371:SF3">
    <property type="entry name" value="PHOSPHOGLYCEROL TRANSFERASE I"/>
    <property type="match status" value="1"/>
</dbReference>
<dbReference type="InterPro" id="IPR000917">
    <property type="entry name" value="Sulfatase_N"/>
</dbReference>
<keyword evidence="4 7" id="KW-0812">Transmembrane</keyword>
<comment type="pathway">
    <text evidence="2">Cell wall biogenesis; lipoteichoic acid biosynthesis.</text>
</comment>
<evidence type="ECO:0000256" key="6">
    <source>
        <dbReference type="ARBA" id="ARBA00023136"/>
    </source>
</evidence>